<feature type="region of interest" description="Disordered" evidence="1">
    <location>
        <begin position="45"/>
        <end position="84"/>
    </location>
</feature>
<feature type="transmembrane region" description="Helical" evidence="2">
    <location>
        <begin position="16"/>
        <end position="34"/>
    </location>
</feature>
<evidence type="ECO:0000256" key="2">
    <source>
        <dbReference type="SAM" id="Phobius"/>
    </source>
</evidence>
<gene>
    <name evidence="3" type="ORF">BG006_008357</name>
</gene>
<comment type="caution">
    <text evidence="3">The sequence shown here is derived from an EMBL/GenBank/DDBJ whole genome shotgun (WGS) entry which is preliminary data.</text>
</comment>
<proteinExistence type="predicted"/>
<dbReference type="AlphaFoldDB" id="A0A9P5SIL9"/>
<feature type="compositionally biased region" description="Low complexity" evidence="1">
    <location>
        <begin position="74"/>
        <end position="84"/>
    </location>
</feature>
<keyword evidence="4" id="KW-1185">Reference proteome</keyword>
<feature type="compositionally biased region" description="Basic and acidic residues" evidence="1">
    <location>
        <begin position="61"/>
        <end position="73"/>
    </location>
</feature>
<keyword evidence="2" id="KW-0812">Transmembrane</keyword>
<name>A0A9P5SIL9_9FUNG</name>
<organism evidence="3 4">
    <name type="scientific">Podila minutissima</name>
    <dbReference type="NCBI Taxonomy" id="64525"/>
    <lineage>
        <taxon>Eukaryota</taxon>
        <taxon>Fungi</taxon>
        <taxon>Fungi incertae sedis</taxon>
        <taxon>Mucoromycota</taxon>
        <taxon>Mortierellomycotina</taxon>
        <taxon>Mortierellomycetes</taxon>
        <taxon>Mortierellales</taxon>
        <taxon>Mortierellaceae</taxon>
        <taxon>Podila</taxon>
    </lineage>
</organism>
<evidence type="ECO:0000256" key="1">
    <source>
        <dbReference type="SAM" id="MobiDB-lite"/>
    </source>
</evidence>
<evidence type="ECO:0000313" key="4">
    <source>
        <dbReference type="Proteomes" id="UP000696485"/>
    </source>
</evidence>
<reference evidence="3" key="1">
    <citation type="journal article" date="2020" name="Fungal Divers.">
        <title>Resolving the Mortierellaceae phylogeny through synthesis of multi-gene phylogenetics and phylogenomics.</title>
        <authorList>
            <person name="Vandepol N."/>
            <person name="Liber J."/>
            <person name="Desiro A."/>
            <person name="Na H."/>
            <person name="Kennedy M."/>
            <person name="Barry K."/>
            <person name="Grigoriev I.V."/>
            <person name="Miller A.N."/>
            <person name="O'Donnell K."/>
            <person name="Stajich J.E."/>
            <person name="Bonito G."/>
        </authorList>
    </citation>
    <scope>NUCLEOTIDE SEQUENCE</scope>
    <source>
        <strain evidence="3">NVP1</strain>
    </source>
</reference>
<protein>
    <submittedName>
        <fullName evidence="3">Uncharacterized protein</fullName>
    </submittedName>
</protein>
<keyword evidence="2" id="KW-0472">Membrane</keyword>
<evidence type="ECO:0000313" key="3">
    <source>
        <dbReference type="EMBL" id="KAF9328464.1"/>
    </source>
</evidence>
<accession>A0A9P5SIL9</accession>
<keyword evidence="2" id="KW-1133">Transmembrane helix</keyword>
<dbReference type="EMBL" id="JAAAUY010000562">
    <property type="protein sequence ID" value="KAF9328464.1"/>
    <property type="molecule type" value="Genomic_DNA"/>
</dbReference>
<dbReference type="Proteomes" id="UP000696485">
    <property type="component" value="Unassembled WGS sequence"/>
</dbReference>
<sequence>MSFFLPNKLNPQGQRLLTIIIALPVFVSTSYILYKRVVSEEAVRKPMIRSQDPSPNDIFAEYERDMERQRKEASTSSSTSTPTA</sequence>